<keyword evidence="2" id="KW-1185">Reference proteome</keyword>
<reference evidence="1 2" key="1">
    <citation type="submission" date="2021-10" db="EMBL/GenBank/DDBJ databases">
        <title>Alishewanella koreense sp. nov. isolated from seawater of southwestern coast in South Korea and the proposal for the reclassification of Rheinheimera perlucida and Rheinheimera tuosuensis as Arsukibacterium perlucida and Arsukibacterium tuosuensis.</title>
        <authorList>
            <person name="Kim K.H."/>
            <person name="Ruan W."/>
            <person name="Kim K.R."/>
            <person name="Baek J.H."/>
            <person name="Jeon C.O."/>
        </authorList>
    </citation>
    <scope>NUCLEOTIDE SEQUENCE [LARGE SCALE GENOMIC DNA]</scope>
    <source>
        <strain evidence="1 2">16-MA</strain>
    </source>
</reference>
<dbReference type="Gene3D" id="3.40.190.10">
    <property type="entry name" value="Periplasmic binding protein-like II"/>
    <property type="match status" value="2"/>
</dbReference>
<dbReference type="SUPFAM" id="SSF53850">
    <property type="entry name" value="Periplasmic binding protein-like II"/>
    <property type="match status" value="1"/>
</dbReference>
<gene>
    <name evidence="1" type="ORF">JAO78_003980</name>
</gene>
<dbReference type="Proteomes" id="UP000633814">
    <property type="component" value="Unassembled WGS sequence"/>
</dbReference>
<accession>A0ABS8C1T0</accession>
<dbReference type="EMBL" id="JAEINI020000002">
    <property type="protein sequence ID" value="MCB5225965.1"/>
    <property type="molecule type" value="Genomic_DNA"/>
</dbReference>
<evidence type="ECO:0000313" key="1">
    <source>
        <dbReference type="EMBL" id="MCB5225965.1"/>
    </source>
</evidence>
<dbReference type="RefSeq" id="WP_226750059.1">
    <property type="nucleotide sequence ID" value="NZ_JAEINI020000002.1"/>
</dbReference>
<organism evidence="1 2">
    <name type="scientific">Alishewanella maricola</name>
    <dbReference type="NCBI Taxonomy" id="2795740"/>
    <lineage>
        <taxon>Bacteria</taxon>
        <taxon>Pseudomonadati</taxon>
        <taxon>Pseudomonadota</taxon>
        <taxon>Gammaproteobacteria</taxon>
        <taxon>Alteromonadales</taxon>
        <taxon>Alteromonadaceae</taxon>
        <taxon>Alishewanella</taxon>
    </lineage>
</organism>
<protein>
    <submittedName>
        <fullName evidence="1">Transporter substrate-binding domain-containing protein</fullName>
    </submittedName>
</protein>
<dbReference type="PANTHER" id="PTHR38834:SF3">
    <property type="entry name" value="SOLUTE-BINDING PROTEIN FAMILY 3_N-TERMINAL DOMAIN-CONTAINING PROTEIN"/>
    <property type="match status" value="1"/>
</dbReference>
<dbReference type="PANTHER" id="PTHR38834">
    <property type="entry name" value="PERIPLASMIC SUBSTRATE BINDING PROTEIN FAMILY 3"/>
    <property type="match status" value="1"/>
</dbReference>
<sequence>MSLSVSHSTLRRVRALGLWLVLGVACAPASALGCQSKQCQSSVVFLTETSYPGVQLDSHGDVIGPTIDLMNILAERVGKERVFYLMPWARAMQRAQHTPRSILFETVRNTEREPLFKWVGPIMYFDMQLYGPPKLKGMNAEQISKNYVACGYRGASYLPILATLGFSEDTNLVLMKTQTDCLDMLRLGRADVTPMNGFRRGDMYEEPQLRLVPLIALNEVALYMAFSLDFSDSEIALWQQQLEQLYRDGTLRRFYQSNYPARVIEKLEQLAGKLSNTAS</sequence>
<proteinExistence type="predicted"/>
<comment type="caution">
    <text evidence="1">The sequence shown here is derived from an EMBL/GenBank/DDBJ whole genome shotgun (WGS) entry which is preliminary data.</text>
</comment>
<evidence type="ECO:0000313" key="2">
    <source>
        <dbReference type="Proteomes" id="UP000633814"/>
    </source>
</evidence>
<name>A0ABS8C1T0_9ALTE</name>